<comment type="caution">
    <text evidence="2">The sequence shown here is derived from an EMBL/GenBank/DDBJ whole genome shotgun (WGS) entry which is preliminary data.</text>
</comment>
<keyword evidence="1" id="KW-1133">Transmembrane helix</keyword>
<gene>
    <name evidence="2" type="ORF">POM88_050548</name>
</gene>
<accession>A0AAD8GXV4</accession>
<reference evidence="2" key="1">
    <citation type="submission" date="2023-02" db="EMBL/GenBank/DDBJ databases">
        <title>Genome of toxic invasive species Heracleum sosnowskyi carries increased number of genes despite the absence of recent whole-genome duplications.</title>
        <authorList>
            <person name="Schelkunov M."/>
            <person name="Shtratnikova V."/>
            <person name="Makarenko M."/>
            <person name="Klepikova A."/>
            <person name="Omelchenko D."/>
            <person name="Novikova G."/>
            <person name="Obukhova E."/>
            <person name="Bogdanov V."/>
            <person name="Penin A."/>
            <person name="Logacheva M."/>
        </authorList>
    </citation>
    <scope>NUCLEOTIDE SEQUENCE</scope>
    <source>
        <strain evidence="2">Hsosn_3</strain>
        <tissue evidence="2">Leaf</tissue>
    </source>
</reference>
<keyword evidence="1" id="KW-0472">Membrane</keyword>
<evidence type="ECO:0000313" key="2">
    <source>
        <dbReference type="EMBL" id="KAK1357292.1"/>
    </source>
</evidence>
<proteinExistence type="predicted"/>
<dbReference type="AlphaFoldDB" id="A0AAD8GXV4"/>
<keyword evidence="3" id="KW-1185">Reference proteome</keyword>
<sequence length="200" mass="22860">MRYMIPRRNLDSCLIQDTSIVVFDLNVVCTLLNYVTQNIILILKIRPSIEEYPSYLDWITFAATMTTSIGTISSLVKNTNRPPHKGRWFNVLVSVVLVASTGHALAFHSDPKVWASVISILLLYVTKVNSRYKERYYLWGDRKVPNSGFYVHDNVITVVELSVDDAHLFNPLYQIGWNVALFVSSGEELMTDLNMREELA</sequence>
<dbReference type="Proteomes" id="UP001237642">
    <property type="component" value="Unassembled WGS sequence"/>
</dbReference>
<keyword evidence="1" id="KW-0812">Transmembrane</keyword>
<evidence type="ECO:0000313" key="3">
    <source>
        <dbReference type="Proteomes" id="UP001237642"/>
    </source>
</evidence>
<organism evidence="2 3">
    <name type="scientific">Heracleum sosnowskyi</name>
    <dbReference type="NCBI Taxonomy" id="360622"/>
    <lineage>
        <taxon>Eukaryota</taxon>
        <taxon>Viridiplantae</taxon>
        <taxon>Streptophyta</taxon>
        <taxon>Embryophyta</taxon>
        <taxon>Tracheophyta</taxon>
        <taxon>Spermatophyta</taxon>
        <taxon>Magnoliopsida</taxon>
        <taxon>eudicotyledons</taxon>
        <taxon>Gunneridae</taxon>
        <taxon>Pentapetalae</taxon>
        <taxon>asterids</taxon>
        <taxon>campanulids</taxon>
        <taxon>Apiales</taxon>
        <taxon>Apiaceae</taxon>
        <taxon>Apioideae</taxon>
        <taxon>apioid superclade</taxon>
        <taxon>Tordylieae</taxon>
        <taxon>Tordyliinae</taxon>
        <taxon>Heracleum</taxon>
    </lineage>
</organism>
<reference evidence="2" key="2">
    <citation type="submission" date="2023-05" db="EMBL/GenBank/DDBJ databases">
        <authorList>
            <person name="Schelkunov M.I."/>
        </authorList>
    </citation>
    <scope>NUCLEOTIDE SEQUENCE</scope>
    <source>
        <strain evidence="2">Hsosn_3</strain>
        <tissue evidence="2">Leaf</tissue>
    </source>
</reference>
<dbReference type="EMBL" id="JAUIZM010000011">
    <property type="protein sequence ID" value="KAK1357292.1"/>
    <property type="molecule type" value="Genomic_DNA"/>
</dbReference>
<feature type="transmembrane region" description="Helical" evidence="1">
    <location>
        <begin position="113"/>
        <end position="130"/>
    </location>
</feature>
<feature type="transmembrane region" description="Helical" evidence="1">
    <location>
        <begin position="55"/>
        <end position="76"/>
    </location>
</feature>
<protein>
    <submittedName>
        <fullName evidence="2">Uncharacterized protein</fullName>
    </submittedName>
</protein>
<evidence type="ECO:0000256" key="1">
    <source>
        <dbReference type="SAM" id="Phobius"/>
    </source>
</evidence>
<feature type="transmembrane region" description="Helical" evidence="1">
    <location>
        <begin position="21"/>
        <end position="43"/>
    </location>
</feature>
<feature type="transmembrane region" description="Helical" evidence="1">
    <location>
        <begin position="88"/>
        <end position="107"/>
    </location>
</feature>
<name>A0AAD8GXV4_9APIA</name>